<dbReference type="PANTHER" id="PTHR13887:SF14">
    <property type="entry name" value="DISULFIDE BOND FORMATION PROTEIN D"/>
    <property type="match status" value="1"/>
</dbReference>
<evidence type="ECO:0000313" key="8">
    <source>
        <dbReference type="EMBL" id="GLQ12418.1"/>
    </source>
</evidence>
<evidence type="ECO:0000256" key="5">
    <source>
        <dbReference type="ARBA" id="ARBA00023157"/>
    </source>
</evidence>
<gene>
    <name evidence="8" type="ORF">GCM10007913_43510</name>
</gene>
<feature type="domain" description="Thioredoxin" evidence="7">
    <location>
        <begin position="29"/>
        <end position="214"/>
    </location>
</feature>
<keyword evidence="6" id="KW-0676">Redox-active center</keyword>
<evidence type="ECO:0000313" key="9">
    <source>
        <dbReference type="Proteomes" id="UP001161406"/>
    </source>
</evidence>
<dbReference type="RefSeq" id="WP_284394365.1">
    <property type="nucleotide sequence ID" value="NZ_BSNG01000004.1"/>
</dbReference>
<comment type="similarity">
    <text evidence="2">Belongs to the thioredoxin family. DsbA subfamily.</text>
</comment>
<name>A0ABQ5UL99_9HYPH</name>
<dbReference type="Pfam" id="PF13462">
    <property type="entry name" value="Thioredoxin_4"/>
    <property type="match status" value="1"/>
</dbReference>
<evidence type="ECO:0000259" key="7">
    <source>
        <dbReference type="PROSITE" id="PS51352"/>
    </source>
</evidence>
<dbReference type="EMBL" id="BSNG01000004">
    <property type="protein sequence ID" value="GLQ12418.1"/>
    <property type="molecule type" value="Genomic_DNA"/>
</dbReference>
<evidence type="ECO:0000256" key="1">
    <source>
        <dbReference type="ARBA" id="ARBA00003565"/>
    </source>
</evidence>
<organism evidence="8 9">
    <name type="scientific">Devosia yakushimensis</name>
    <dbReference type="NCBI Taxonomy" id="470028"/>
    <lineage>
        <taxon>Bacteria</taxon>
        <taxon>Pseudomonadati</taxon>
        <taxon>Pseudomonadota</taxon>
        <taxon>Alphaproteobacteria</taxon>
        <taxon>Hyphomicrobiales</taxon>
        <taxon>Devosiaceae</taxon>
        <taxon>Devosia</taxon>
    </lineage>
</organism>
<comment type="function">
    <text evidence="1">May be required for disulfide bond formation in some proteins.</text>
</comment>
<keyword evidence="9" id="KW-1185">Reference proteome</keyword>
<proteinExistence type="inferred from homology"/>
<dbReference type="InterPro" id="IPR012336">
    <property type="entry name" value="Thioredoxin-like_fold"/>
</dbReference>
<dbReference type="InterPro" id="IPR013766">
    <property type="entry name" value="Thioredoxin_domain"/>
</dbReference>
<sequence>MNRRILVLATVAVAIAAFAIGGLAYTRMTPPAEPVAAAVSEASGLERWHSPVIGPMNAPVTIVEFFDPSCEACRAFYPIVKQIMDRHPGQVRLVMRYAPIHQGSDEAVRIIEAARKQGLFLPVLEALLAGQPAWAVHGAPNLQQAWMIAATAGLDVGKAQADAKGEDIAALLAQDIADMATFAVNQTPTFFVNGQELVEFGPQQLADAVAAALPSAD</sequence>
<comment type="caution">
    <text evidence="8">The sequence shown here is derived from an EMBL/GenBank/DDBJ whole genome shotgun (WGS) entry which is preliminary data.</text>
</comment>
<dbReference type="Proteomes" id="UP001161406">
    <property type="component" value="Unassembled WGS sequence"/>
</dbReference>
<reference evidence="8" key="2">
    <citation type="submission" date="2023-01" db="EMBL/GenBank/DDBJ databases">
        <title>Draft genome sequence of Devosia yakushimensis strain NBRC 103855.</title>
        <authorList>
            <person name="Sun Q."/>
            <person name="Mori K."/>
        </authorList>
    </citation>
    <scope>NUCLEOTIDE SEQUENCE</scope>
    <source>
        <strain evidence="8">NBRC 103855</strain>
    </source>
</reference>
<evidence type="ECO:0000256" key="6">
    <source>
        <dbReference type="ARBA" id="ARBA00023284"/>
    </source>
</evidence>
<keyword evidence="3" id="KW-0732">Signal</keyword>
<dbReference type="SUPFAM" id="SSF52833">
    <property type="entry name" value="Thioredoxin-like"/>
    <property type="match status" value="1"/>
</dbReference>
<keyword evidence="4" id="KW-0560">Oxidoreductase</keyword>
<keyword evidence="5" id="KW-1015">Disulfide bond</keyword>
<dbReference type="Gene3D" id="3.40.30.10">
    <property type="entry name" value="Glutaredoxin"/>
    <property type="match status" value="1"/>
</dbReference>
<dbReference type="InterPro" id="IPR036249">
    <property type="entry name" value="Thioredoxin-like_sf"/>
</dbReference>
<accession>A0ABQ5UL99</accession>
<protein>
    <recommendedName>
        <fullName evidence="7">Thioredoxin domain-containing protein</fullName>
    </recommendedName>
</protein>
<evidence type="ECO:0000256" key="2">
    <source>
        <dbReference type="ARBA" id="ARBA00005791"/>
    </source>
</evidence>
<dbReference type="PROSITE" id="PS51352">
    <property type="entry name" value="THIOREDOXIN_2"/>
    <property type="match status" value="1"/>
</dbReference>
<dbReference type="PANTHER" id="PTHR13887">
    <property type="entry name" value="GLUTATHIONE S-TRANSFERASE KAPPA"/>
    <property type="match status" value="1"/>
</dbReference>
<reference evidence="8" key="1">
    <citation type="journal article" date="2014" name="Int. J. Syst. Evol. Microbiol.">
        <title>Complete genome of a new Firmicutes species belonging to the dominant human colonic microbiota ('Ruminococcus bicirculans') reveals two chromosomes and a selective capacity to utilize plant glucans.</title>
        <authorList>
            <consortium name="NISC Comparative Sequencing Program"/>
            <person name="Wegmann U."/>
            <person name="Louis P."/>
            <person name="Goesmann A."/>
            <person name="Henrissat B."/>
            <person name="Duncan S.H."/>
            <person name="Flint H.J."/>
        </authorList>
    </citation>
    <scope>NUCLEOTIDE SEQUENCE</scope>
    <source>
        <strain evidence="8">NBRC 103855</strain>
    </source>
</reference>
<evidence type="ECO:0000256" key="3">
    <source>
        <dbReference type="ARBA" id="ARBA00022729"/>
    </source>
</evidence>
<evidence type="ECO:0000256" key="4">
    <source>
        <dbReference type="ARBA" id="ARBA00023002"/>
    </source>
</evidence>